<organism evidence="2 3">
    <name type="scientific">Gigaspora margarita</name>
    <dbReference type="NCBI Taxonomy" id="4874"/>
    <lineage>
        <taxon>Eukaryota</taxon>
        <taxon>Fungi</taxon>
        <taxon>Fungi incertae sedis</taxon>
        <taxon>Mucoromycota</taxon>
        <taxon>Glomeromycotina</taxon>
        <taxon>Glomeromycetes</taxon>
        <taxon>Diversisporales</taxon>
        <taxon>Gigasporaceae</taxon>
        <taxon>Gigaspora</taxon>
    </lineage>
</organism>
<accession>A0A8H3XHU7</accession>
<protein>
    <submittedName>
        <fullName evidence="2">Uncharacterized protein</fullName>
    </submittedName>
</protein>
<proteinExistence type="predicted"/>
<feature type="transmembrane region" description="Helical" evidence="1">
    <location>
        <begin position="167"/>
        <end position="190"/>
    </location>
</feature>
<feature type="transmembrane region" description="Helical" evidence="1">
    <location>
        <begin position="202"/>
        <end position="227"/>
    </location>
</feature>
<keyword evidence="3" id="KW-1185">Reference proteome</keyword>
<feature type="transmembrane region" description="Helical" evidence="1">
    <location>
        <begin position="79"/>
        <end position="101"/>
    </location>
</feature>
<comment type="caution">
    <text evidence="2">The sequence shown here is derived from an EMBL/GenBank/DDBJ whole genome shotgun (WGS) entry which is preliminary data.</text>
</comment>
<feature type="transmembrane region" description="Helical" evidence="1">
    <location>
        <begin position="51"/>
        <end position="73"/>
    </location>
</feature>
<keyword evidence="1" id="KW-0812">Transmembrane</keyword>
<gene>
    <name evidence="2" type="ORF">F8M41_025837</name>
</gene>
<name>A0A8H3XHU7_GIGMA</name>
<keyword evidence="1" id="KW-0472">Membrane</keyword>
<evidence type="ECO:0000313" key="3">
    <source>
        <dbReference type="Proteomes" id="UP000439903"/>
    </source>
</evidence>
<dbReference type="EMBL" id="WTPW01000943">
    <property type="protein sequence ID" value="KAF0468319.1"/>
    <property type="molecule type" value="Genomic_DNA"/>
</dbReference>
<evidence type="ECO:0000313" key="2">
    <source>
        <dbReference type="EMBL" id="KAF0468319.1"/>
    </source>
</evidence>
<evidence type="ECO:0000256" key="1">
    <source>
        <dbReference type="SAM" id="Phobius"/>
    </source>
</evidence>
<reference evidence="2 3" key="1">
    <citation type="journal article" date="2019" name="Environ. Microbiol.">
        <title>At the nexus of three kingdoms: the genome of the mycorrhizal fungus Gigaspora margarita provides insights into plant, endobacterial and fungal interactions.</title>
        <authorList>
            <person name="Venice F."/>
            <person name="Ghignone S."/>
            <person name="Salvioli di Fossalunga A."/>
            <person name="Amselem J."/>
            <person name="Novero M."/>
            <person name="Xianan X."/>
            <person name="Sedzielewska Toro K."/>
            <person name="Morin E."/>
            <person name="Lipzen A."/>
            <person name="Grigoriev I.V."/>
            <person name="Henrissat B."/>
            <person name="Martin F.M."/>
            <person name="Bonfante P."/>
        </authorList>
    </citation>
    <scope>NUCLEOTIDE SEQUENCE [LARGE SCALE GENOMIC DNA]</scope>
    <source>
        <strain evidence="2 3">BEG34</strain>
    </source>
</reference>
<keyword evidence="1" id="KW-1133">Transmembrane helix</keyword>
<sequence>MAINEKVMNMLNNEKSHELIKIREKKFILMHLKEEWETAEKNLAKRKSLMLGHVSGASITILIGTCLLLISKYNVANKILTIVTSSITASGGILALIMAIIHKASANEDNITKFIQILKSHEAVENIHIIDMNDKELKSLKTERHENYIKFLSRINYLIRLEKKYSIWFVILMSLFVIILASITILVSVSPIDIPLPNLSQYLAGGIITCGILWLINIILSHLIGFYEAVSNWHWKQAYDNGEMGIQAYFGEYGTENDDVTFFGAEIDAKLILRVVLMLNELTHPPINEFPVSNKILLDQINE</sequence>
<dbReference type="AlphaFoldDB" id="A0A8H3XHU7"/>
<dbReference type="Proteomes" id="UP000439903">
    <property type="component" value="Unassembled WGS sequence"/>
</dbReference>
<dbReference type="OrthoDB" id="2444835at2759"/>